<dbReference type="CDD" id="cd02696">
    <property type="entry name" value="MurNAc-LAA"/>
    <property type="match status" value="1"/>
</dbReference>
<name>A0A315ZPK3_9FIRM</name>
<accession>A0A315ZPK3</accession>
<feature type="domain" description="MurNAc-LAA" evidence="1">
    <location>
        <begin position="62"/>
        <end position="171"/>
    </location>
</feature>
<dbReference type="SMART" id="SM00646">
    <property type="entry name" value="Ami_3"/>
    <property type="match status" value="1"/>
</dbReference>
<dbReference type="InterPro" id="IPR002508">
    <property type="entry name" value="MurNAc-LAA_cat"/>
</dbReference>
<gene>
    <name evidence="2" type="ORF">SAMN05216529_11865</name>
</gene>
<reference evidence="3" key="1">
    <citation type="submission" date="2017-07" db="EMBL/GenBank/DDBJ databases">
        <authorList>
            <person name="Varghese N."/>
            <person name="Submissions S."/>
        </authorList>
    </citation>
    <scope>NUCLEOTIDE SEQUENCE [LARGE SCALE GENOMIC DNA]</scope>
    <source>
        <strain evidence="3">NLAE-zl-C134</strain>
    </source>
</reference>
<dbReference type="Proteomes" id="UP000254051">
    <property type="component" value="Unassembled WGS sequence"/>
</dbReference>
<dbReference type="SUPFAM" id="SSF53187">
    <property type="entry name" value="Zn-dependent exopeptidases"/>
    <property type="match status" value="1"/>
</dbReference>
<dbReference type="RefSeq" id="WP_109714237.1">
    <property type="nucleotide sequence ID" value="NZ_QGDS01000018.1"/>
</dbReference>
<organism evidence="2 3">
    <name type="scientific">Faecalicatena contorta</name>
    <dbReference type="NCBI Taxonomy" id="39482"/>
    <lineage>
        <taxon>Bacteria</taxon>
        <taxon>Bacillati</taxon>
        <taxon>Bacillota</taxon>
        <taxon>Clostridia</taxon>
        <taxon>Lachnospirales</taxon>
        <taxon>Lachnospiraceae</taxon>
        <taxon>Faecalicatena</taxon>
    </lineage>
</organism>
<dbReference type="AlphaFoldDB" id="A0A315ZPK3"/>
<dbReference type="GO" id="GO:0030288">
    <property type="term" value="C:outer membrane-bounded periplasmic space"/>
    <property type="evidence" value="ECO:0007669"/>
    <property type="project" value="TreeGrafter"/>
</dbReference>
<dbReference type="EMBL" id="UHJJ01000018">
    <property type="protein sequence ID" value="SUQ15954.1"/>
    <property type="molecule type" value="Genomic_DNA"/>
</dbReference>
<evidence type="ECO:0000313" key="2">
    <source>
        <dbReference type="EMBL" id="SUQ15954.1"/>
    </source>
</evidence>
<protein>
    <submittedName>
        <fullName evidence="2">N-acetylmuramoyl-L-alanine amidase</fullName>
    </submittedName>
</protein>
<dbReference type="Pfam" id="PF01520">
    <property type="entry name" value="Amidase_3"/>
    <property type="match status" value="1"/>
</dbReference>
<sequence>MKIGLRGGHSPRCKGAMGILDEQIEVRKIYNEMVPLLQAAGHTIIDCNSDADTISGELSEGTNKANSNNCDIYVTIHMNASGGIGNGTEVWMYNNANSTMNGIAGRICQNFAAKGFQNRGVKYNTAYHDLNASIMPAMIVETLFCDNQYDVDMYRKAGVKGTAELIVSGITGKSTPSIKPAEQVPDNSVNDFGLWYRAHVQSLGWLAPVHDGQVAGTIGHGLRLEALMIDTRKYPELKIRARAHIQGIGTVDYGYITHDTVIGTTGQSKRLEAIMLEAEGLPEGKKVYTQMHFHKDGWGKVVPSGDAGSFGLGKETQAIKIWVA</sequence>
<dbReference type="Gene3D" id="3.40.630.40">
    <property type="entry name" value="Zn-dependent exopeptidases"/>
    <property type="match status" value="1"/>
</dbReference>
<dbReference type="OrthoDB" id="5344211at2"/>
<evidence type="ECO:0000313" key="3">
    <source>
        <dbReference type="Proteomes" id="UP000254051"/>
    </source>
</evidence>
<dbReference type="InterPro" id="IPR050695">
    <property type="entry name" value="N-acetylmuramoyl_amidase_3"/>
</dbReference>
<keyword evidence="3" id="KW-1185">Reference proteome</keyword>
<dbReference type="SMART" id="SM00728">
    <property type="entry name" value="ChW"/>
    <property type="match status" value="2"/>
</dbReference>
<dbReference type="Pfam" id="PF07538">
    <property type="entry name" value="ChW"/>
    <property type="match status" value="2"/>
</dbReference>
<dbReference type="GO" id="GO:0009253">
    <property type="term" value="P:peptidoglycan catabolic process"/>
    <property type="evidence" value="ECO:0007669"/>
    <property type="project" value="InterPro"/>
</dbReference>
<proteinExistence type="predicted"/>
<dbReference type="PANTHER" id="PTHR30404">
    <property type="entry name" value="N-ACETYLMURAMOYL-L-ALANINE AMIDASE"/>
    <property type="match status" value="1"/>
</dbReference>
<evidence type="ECO:0000259" key="1">
    <source>
        <dbReference type="SMART" id="SM00646"/>
    </source>
</evidence>
<dbReference type="InterPro" id="IPR006637">
    <property type="entry name" value="ChW"/>
</dbReference>
<dbReference type="PANTHER" id="PTHR30404:SF8">
    <property type="entry name" value="AUTOLYSIN PH-RELATED"/>
    <property type="match status" value="1"/>
</dbReference>
<dbReference type="GO" id="GO:0008745">
    <property type="term" value="F:N-acetylmuramoyl-L-alanine amidase activity"/>
    <property type="evidence" value="ECO:0007669"/>
    <property type="project" value="InterPro"/>
</dbReference>